<dbReference type="NCBIfam" id="TIGR01760">
    <property type="entry name" value="tape_meas_TP901"/>
    <property type="match status" value="1"/>
</dbReference>
<evidence type="ECO:0000313" key="6">
    <source>
        <dbReference type="Proteomes" id="UP000014411"/>
    </source>
</evidence>
<dbReference type="EMBL" id="AEYE02000011">
    <property type="protein sequence ID" value="EPE98440.1"/>
    <property type="molecule type" value="Genomic_DNA"/>
</dbReference>
<dbReference type="Proteomes" id="UP000014411">
    <property type="component" value="Unassembled WGS sequence"/>
</dbReference>
<dbReference type="PANTHER" id="PTHR37813">
    <property type="entry name" value="FELS-2 PROPHAGE PROTEIN"/>
    <property type="match status" value="1"/>
</dbReference>
<reference evidence="5 6" key="1">
    <citation type="journal article" date="2012" name="J. Bacteriol.">
        <title>Genome sequence of Rhizobium grahamii CCGE502, a broad-host-range symbiont with low nodulation competitiveness in Phaseolus vulgaris.</title>
        <authorList>
            <person name="Althabegoiti M.J."/>
            <person name="Lozano L."/>
            <person name="Torres-Tejerizo G."/>
            <person name="Ormeno-Orrillo E."/>
            <person name="Rogel M.A."/>
            <person name="Gonzalez V."/>
            <person name="Martinez-Romero E."/>
        </authorList>
    </citation>
    <scope>NUCLEOTIDE SEQUENCE [LARGE SCALE GENOMIC DNA]</scope>
    <source>
        <strain evidence="5 6">CCGE 502</strain>
    </source>
</reference>
<evidence type="ECO:0000256" key="1">
    <source>
        <dbReference type="ARBA" id="ARBA00022612"/>
    </source>
</evidence>
<dbReference type="InterPro" id="IPR010090">
    <property type="entry name" value="Phage_tape_meas"/>
</dbReference>
<dbReference type="AlphaFoldDB" id="S3HK55"/>
<feature type="region of interest" description="Disordered" evidence="2">
    <location>
        <begin position="672"/>
        <end position="700"/>
    </location>
</feature>
<gene>
    <name evidence="5" type="ORF">RGCCGE502_08435</name>
</gene>
<feature type="transmembrane region" description="Helical" evidence="3">
    <location>
        <begin position="489"/>
        <end position="511"/>
    </location>
</feature>
<dbReference type="Pfam" id="PF10145">
    <property type="entry name" value="PhageMin_Tail"/>
    <property type="match status" value="1"/>
</dbReference>
<dbReference type="STRING" id="990285.RGCCGE502_08435"/>
<evidence type="ECO:0000313" key="5">
    <source>
        <dbReference type="EMBL" id="EPE98440.1"/>
    </source>
</evidence>
<evidence type="ECO:0000256" key="2">
    <source>
        <dbReference type="SAM" id="MobiDB-lite"/>
    </source>
</evidence>
<protein>
    <submittedName>
        <fullName evidence="5">TP901 family phage tail tape measure protein</fullName>
    </submittedName>
</protein>
<accession>S3HK55</accession>
<keyword evidence="3" id="KW-0812">Transmembrane</keyword>
<evidence type="ECO:0000256" key="3">
    <source>
        <dbReference type="SAM" id="Phobius"/>
    </source>
</evidence>
<dbReference type="RefSeq" id="WP_016553729.1">
    <property type="nucleotide sequence ID" value="NZ_AEYE02000011.1"/>
</dbReference>
<keyword evidence="6" id="KW-1185">Reference proteome</keyword>
<feature type="domain" description="Phage tail tape measure protein" evidence="4">
    <location>
        <begin position="112"/>
        <end position="293"/>
    </location>
</feature>
<name>S3HK55_9HYPH</name>
<keyword evidence="3" id="KW-1133">Transmembrane helix</keyword>
<feature type="compositionally biased region" description="Low complexity" evidence="2">
    <location>
        <begin position="684"/>
        <end position="694"/>
    </location>
</feature>
<proteinExistence type="predicted"/>
<feature type="transmembrane region" description="Helical" evidence="3">
    <location>
        <begin position="517"/>
        <end position="536"/>
    </location>
</feature>
<sequence length="783" mass="79739">MAGSLTSTLVVRLLDQVTGPARGVGKSLLGLNKAANGASGGLGARLGAAIERNNRALDQTRGRMVDAIGGFYALKAAIGAPLSAAGDFETALEDIGQKADIPQERLGALGERMKQIGRETNQAAMDVAQAVDSLMGRGASEDVALAAASPISKAAFAYRAATEDLSAAAWAAVDNLKVPADQIGTAIDAMAQAGKDGAFELKDMAQYFPALGAAYQGLGQKGTGAVADLAAALQIVRKGAGDSASAATNLGNVLQKVYAPQTVKAFKEAGVDLRKEMAKAAKEGQTPIEAIANITNKALGGDLSKLGDLFQDAQVQQGMRALIQNMEEYRQVRADAMKASGVADRDFIRRQKTAAGATKRFMASIENLKISIGTSLVPAVNSLLDTITPTLAGIERWTSANPELAAAAVKAAGALIAFKVATTGLTFVGLLGRGGALSMLSIGFNSIGRAAIGATTAARAAVSLQTALGAMSGQKLTGLQAMGTALRGMLFAVPGVSMISGALTAIGGALATVSAPVWLAVGAAVAAVAGAGALLWKYWDRVSSVMSGVGRAIGEVLTPAIEVARPILQALAPIGDAIAAGWGRAKEALSAFGEWIGSFFQREVLSDEQKAQWENAGHDAAVRMIDAIKSAFSGLVAWAADIGNRIGNAIADGASAAVASVKARVSGWIGLGGDSPTATPPPAANTNAPSAAPSGHRATGGNVWSGGSFLVGENEAEIFTPRSAGTITPVSKAGGGMTFNFGDIVVQGVNDPAEVAKSISRHIFNEFEREWLRGLHISSGARS</sequence>
<comment type="caution">
    <text evidence="5">The sequence shown here is derived from an EMBL/GenBank/DDBJ whole genome shotgun (WGS) entry which is preliminary data.</text>
</comment>
<organism evidence="5 6">
    <name type="scientific">Rhizobium grahamii CCGE 502</name>
    <dbReference type="NCBI Taxonomy" id="990285"/>
    <lineage>
        <taxon>Bacteria</taxon>
        <taxon>Pseudomonadati</taxon>
        <taxon>Pseudomonadota</taxon>
        <taxon>Alphaproteobacteria</taxon>
        <taxon>Hyphomicrobiales</taxon>
        <taxon>Rhizobiaceae</taxon>
        <taxon>Rhizobium/Agrobacterium group</taxon>
        <taxon>Rhizobium</taxon>
    </lineage>
</organism>
<evidence type="ECO:0000259" key="4">
    <source>
        <dbReference type="Pfam" id="PF10145"/>
    </source>
</evidence>
<dbReference type="PANTHER" id="PTHR37813:SF1">
    <property type="entry name" value="FELS-2 PROPHAGE PROTEIN"/>
    <property type="match status" value="1"/>
</dbReference>
<dbReference type="eggNOG" id="COG5283">
    <property type="taxonomic scope" value="Bacteria"/>
</dbReference>
<dbReference type="HOGENOM" id="CLU_010284_1_0_5"/>
<keyword evidence="1" id="KW-1188">Viral release from host cell</keyword>
<keyword evidence="3" id="KW-0472">Membrane</keyword>